<dbReference type="OrthoDB" id="9799921at2"/>
<dbReference type="eggNOG" id="COG3663">
    <property type="taxonomic scope" value="Bacteria"/>
</dbReference>
<accession>A6TMT4</accession>
<proteinExistence type="predicted"/>
<organism evidence="2 3">
    <name type="scientific">Alkaliphilus metalliredigens (strain QYMF)</name>
    <dbReference type="NCBI Taxonomy" id="293826"/>
    <lineage>
        <taxon>Bacteria</taxon>
        <taxon>Bacillati</taxon>
        <taxon>Bacillota</taxon>
        <taxon>Clostridia</taxon>
        <taxon>Peptostreptococcales</taxon>
        <taxon>Natronincolaceae</taxon>
        <taxon>Alkaliphilus</taxon>
    </lineage>
</organism>
<dbReference type="KEGG" id="amt:Amet_1297"/>
<keyword evidence="3" id="KW-1185">Reference proteome</keyword>
<dbReference type="Gene3D" id="3.40.470.10">
    <property type="entry name" value="Uracil-DNA glycosylase-like domain"/>
    <property type="match status" value="1"/>
</dbReference>
<dbReference type="Proteomes" id="UP000001572">
    <property type="component" value="Chromosome"/>
</dbReference>
<evidence type="ECO:0000313" key="2">
    <source>
        <dbReference type="EMBL" id="ABR47502.1"/>
    </source>
</evidence>
<evidence type="ECO:0000313" key="3">
    <source>
        <dbReference type="Proteomes" id="UP000001572"/>
    </source>
</evidence>
<dbReference type="SUPFAM" id="SSF52141">
    <property type="entry name" value="Uracil-DNA glycosylase-like"/>
    <property type="match status" value="1"/>
</dbReference>
<dbReference type="InterPro" id="IPR005122">
    <property type="entry name" value="Uracil-DNA_glycosylase-like"/>
</dbReference>
<dbReference type="HOGENOM" id="CLU_094865_1_0_9"/>
<dbReference type="Pfam" id="PF03167">
    <property type="entry name" value="UDG"/>
    <property type="match status" value="1"/>
</dbReference>
<name>A6TMT4_ALKMQ</name>
<dbReference type="SMART" id="SM00987">
    <property type="entry name" value="UreE_C"/>
    <property type="match status" value="1"/>
</dbReference>
<dbReference type="InterPro" id="IPR036895">
    <property type="entry name" value="Uracil-DNA_glycosylase-like_sf"/>
</dbReference>
<sequence>MSKIESFSPIIDANSHILILGSIPSVQSLQEGKYYGNPRNQFWKIIYEVLGQPFQEDYGKKVQFIKEHGIAIWDVIESCHREGSLDSNIKEERPNDFNTFLKSYPRIKYVLFNGTKAHDTFRRKVGFSFEDKIFHKLPSSSPAHTMKIGNKIEEWKVLLKYTQG</sequence>
<dbReference type="AlphaFoldDB" id="A6TMT4"/>
<dbReference type="STRING" id="293826.Amet_1297"/>
<dbReference type="InterPro" id="IPR026353">
    <property type="entry name" value="Hypoxan-DNA_Glyclase"/>
</dbReference>
<dbReference type="EMBL" id="CP000724">
    <property type="protein sequence ID" value="ABR47502.1"/>
    <property type="molecule type" value="Genomic_DNA"/>
</dbReference>
<dbReference type="CDD" id="cd10032">
    <property type="entry name" value="UDG-F6_HDG"/>
    <property type="match status" value="1"/>
</dbReference>
<reference evidence="3" key="1">
    <citation type="journal article" date="2016" name="Genome Announc.">
        <title>Complete genome sequence of Alkaliphilus metalliredigens strain QYMF, an alkaliphilic and metal-reducing bacterium isolated from borax-contaminated leachate ponds.</title>
        <authorList>
            <person name="Hwang C."/>
            <person name="Copeland A."/>
            <person name="Lucas S."/>
            <person name="Lapidus A."/>
            <person name="Barry K."/>
            <person name="Detter J.C."/>
            <person name="Glavina Del Rio T."/>
            <person name="Hammon N."/>
            <person name="Israni S."/>
            <person name="Dalin E."/>
            <person name="Tice H."/>
            <person name="Pitluck S."/>
            <person name="Chertkov O."/>
            <person name="Brettin T."/>
            <person name="Bruce D."/>
            <person name="Han C."/>
            <person name="Schmutz J."/>
            <person name="Larimer F."/>
            <person name="Land M.L."/>
            <person name="Hauser L."/>
            <person name="Kyrpides N."/>
            <person name="Mikhailova N."/>
            <person name="Ye Q."/>
            <person name="Zhou J."/>
            <person name="Richardson P."/>
            <person name="Fields M.W."/>
        </authorList>
    </citation>
    <scope>NUCLEOTIDE SEQUENCE [LARGE SCALE GENOMIC DNA]</scope>
    <source>
        <strain evidence="3">QYMF</strain>
    </source>
</reference>
<feature type="domain" description="Uracil-DNA glycosylase-like" evidence="1">
    <location>
        <begin position="8"/>
        <end position="159"/>
    </location>
</feature>
<gene>
    <name evidence="2" type="ordered locus">Amet_1297</name>
</gene>
<dbReference type="NCBIfam" id="TIGR04274">
    <property type="entry name" value="hypoxanDNAglyco"/>
    <property type="match status" value="1"/>
</dbReference>
<protein>
    <recommendedName>
        <fullName evidence="1">Uracil-DNA glycosylase-like domain-containing protein</fullName>
    </recommendedName>
</protein>
<evidence type="ECO:0000259" key="1">
    <source>
        <dbReference type="SMART" id="SM00986"/>
    </source>
</evidence>
<dbReference type="SMART" id="SM00986">
    <property type="entry name" value="UDG"/>
    <property type="match status" value="1"/>
</dbReference>